<dbReference type="InterPro" id="IPR050272">
    <property type="entry name" value="Isochorismatase-like_hydrls"/>
</dbReference>
<dbReference type="Gene3D" id="3.40.50.850">
    <property type="entry name" value="Isochorismatase-like"/>
    <property type="match status" value="1"/>
</dbReference>
<dbReference type="PANTHER" id="PTHR43540:SF9">
    <property type="entry name" value="FAMILY HYDROLASE, PUTATIVE (AFU_ORTHOLOGUE AFUA_2G08700)-RELATED"/>
    <property type="match status" value="1"/>
</dbReference>
<dbReference type="InterPro" id="IPR036380">
    <property type="entry name" value="Isochorismatase-like_sf"/>
</dbReference>
<dbReference type="PANTHER" id="PTHR43540">
    <property type="entry name" value="PEROXYUREIDOACRYLATE/UREIDOACRYLATE AMIDOHYDROLASE-RELATED"/>
    <property type="match status" value="1"/>
</dbReference>
<evidence type="ECO:0000259" key="2">
    <source>
        <dbReference type="Pfam" id="PF00857"/>
    </source>
</evidence>
<dbReference type="Proteomes" id="UP000326202">
    <property type="component" value="Chromosome"/>
</dbReference>
<dbReference type="SUPFAM" id="SSF52499">
    <property type="entry name" value="Isochorismatase-like hydrolases"/>
    <property type="match status" value="1"/>
</dbReference>
<reference evidence="3 4" key="1">
    <citation type="submission" date="2019-08" db="EMBL/GenBank/DDBJ databases">
        <title>Hyperibacter terrae gen. nov., sp. nov. and Hyperibacter viscosus sp. nov., two new members in the family Rhodospirillaceae isolated from the rhizosphere of Hypericum perforatum.</title>
        <authorList>
            <person name="Noviana Z."/>
        </authorList>
    </citation>
    <scope>NUCLEOTIDE SEQUENCE [LARGE SCALE GENOMIC DNA]</scope>
    <source>
        <strain evidence="3 4">R5913</strain>
    </source>
</reference>
<dbReference type="Pfam" id="PF00857">
    <property type="entry name" value="Isochorismatase"/>
    <property type="match status" value="1"/>
</dbReference>
<protein>
    <submittedName>
        <fullName evidence="3">Cysteine hydrolase</fullName>
    </submittedName>
</protein>
<name>A0A5J6MP70_9PROT</name>
<evidence type="ECO:0000313" key="3">
    <source>
        <dbReference type="EMBL" id="QEX19358.1"/>
    </source>
</evidence>
<feature type="domain" description="Isochorismatase-like" evidence="2">
    <location>
        <begin position="22"/>
        <end position="204"/>
    </location>
</feature>
<organism evidence="3 4">
    <name type="scientific">Hypericibacter terrae</name>
    <dbReference type="NCBI Taxonomy" id="2602015"/>
    <lineage>
        <taxon>Bacteria</taxon>
        <taxon>Pseudomonadati</taxon>
        <taxon>Pseudomonadota</taxon>
        <taxon>Alphaproteobacteria</taxon>
        <taxon>Rhodospirillales</taxon>
        <taxon>Dongiaceae</taxon>
        <taxon>Hypericibacter</taxon>
    </lineage>
</organism>
<dbReference type="InterPro" id="IPR000868">
    <property type="entry name" value="Isochorismatase-like_dom"/>
</dbReference>
<proteinExistence type="predicted"/>
<dbReference type="GO" id="GO:0016787">
    <property type="term" value="F:hydrolase activity"/>
    <property type="evidence" value="ECO:0007669"/>
    <property type="project" value="UniProtKB-KW"/>
</dbReference>
<keyword evidence="1 3" id="KW-0378">Hydrolase</keyword>
<gene>
    <name evidence="3" type="ORF">FRZ44_46710</name>
</gene>
<sequence>MTMIKARPFDYPYDGKLKPAATALLVIDLQVDFLSEQGYFARQGYDASALRAIIPAVRDLIAAARRAGCPIVYTRQGYRADLADRTPYEQWRHKHAGLPVGEPSPTGRLLVRGEPGFQIIPELTPAPEDIIIDKTANGAFCATDLDHVLRARGITHLLFTGCTTDVCVHTTLREANDRNYQCLLVEDGCASGDAYAHEAAVYMTTIEGGLFGVVAKAKDVIAGFSSLP</sequence>
<dbReference type="CDD" id="cd00431">
    <property type="entry name" value="cysteine_hydrolases"/>
    <property type="match status" value="1"/>
</dbReference>
<evidence type="ECO:0000256" key="1">
    <source>
        <dbReference type="ARBA" id="ARBA00022801"/>
    </source>
</evidence>
<dbReference type="AlphaFoldDB" id="A0A5J6MP70"/>
<accession>A0A5J6MP70</accession>
<keyword evidence="4" id="KW-1185">Reference proteome</keyword>
<dbReference type="EMBL" id="CP042906">
    <property type="protein sequence ID" value="QEX19358.1"/>
    <property type="molecule type" value="Genomic_DNA"/>
</dbReference>
<dbReference type="RefSeq" id="WP_225308413.1">
    <property type="nucleotide sequence ID" value="NZ_CP042906.1"/>
</dbReference>
<dbReference type="KEGG" id="htq:FRZ44_46710"/>
<evidence type="ECO:0000313" key="4">
    <source>
        <dbReference type="Proteomes" id="UP000326202"/>
    </source>
</evidence>